<organism evidence="3 4">
    <name type="scientific">Calocera viscosa (strain TUFC12733)</name>
    <dbReference type="NCBI Taxonomy" id="1330018"/>
    <lineage>
        <taxon>Eukaryota</taxon>
        <taxon>Fungi</taxon>
        <taxon>Dikarya</taxon>
        <taxon>Basidiomycota</taxon>
        <taxon>Agaricomycotina</taxon>
        <taxon>Dacrymycetes</taxon>
        <taxon>Dacrymycetales</taxon>
        <taxon>Dacrymycetaceae</taxon>
        <taxon>Calocera</taxon>
    </lineage>
</organism>
<dbReference type="EMBL" id="KV417279">
    <property type="protein sequence ID" value="KZO97534.1"/>
    <property type="molecule type" value="Genomic_DNA"/>
</dbReference>
<dbReference type="PROSITE" id="PS50011">
    <property type="entry name" value="PROTEIN_KINASE_DOM"/>
    <property type="match status" value="1"/>
</dbReference>
<dbReference type="InterPro" id="IPR001245">
    <property type="entry name" value="Ser-Thr/Tyr_kinase_cat_dom"/>
</dbReference>
<dbReference type="InterPro" id="IPR051681">
    <property type="entry name" value="Ser/Thr_Kinases-Pseudokinases"/>
</dbReference>
<evidence type="ECO:0000313" key="3">
    <source>
        <dbReference type="EMBL" id="KZO97534.1"/>
    </source>
</evidence>
<evidence type="ECO:0000256" key="1">
    <source>
        <dbReference type="SAM" id="MobiDB-lite"/>
    </source>
</evidence>
<dbReference type="GO" id="GO:0005524">
    <property type="term" value="F:ATP binding"/>
    <property type="evidence" value="ECO:0007669"/>
    <property type="project" value="InterPro"/>
</dbReference>
<keyword evidence="4" id="KW-1185">Reference proteome</keyword>
<feature type="region of interest" description="Disordered" evidence="1">
    <location>
        <begin position="407"/>
        <end position="543"/>
    </location>
</feature>
<feature type="compositionally biased region" description="Basic and acidic residues" evidence="1">
    <location>
        <begin position="465"/>
        <end position="474"/>
    </location>
</feature>
<dbReference type="Pfam" id="PF07714">
    <property type="entry name" value="PK_Tyr_Ser-Thr"/>
    <property type="match status" value="1"/>
</dbReference>
<dbReference type="OrthoDB" id="4062651at2759"/>
<feature type="region of interest" description="Disordered" evidence="1">
    <location>
        <begin position="363"/>
        <end position="382"/>
    </location>
</feature>
<dbReference type="PROSITE" id="PS00108">
    <property type="entry name" value="PROTEIN_KINASE_ST"/>
    <property type="match status" value="1"/>
</dbReference>
<dbReference type="InterPro" id="IPR011009">
    <property type="entry name" value="Kinase-like_dom_sf"/>
</dbReference>
<feature type="domain" description="Protein kinase" evidence="2">
    <location>
        <begin position="14"/>
        <end position="291"/>
    </location>
</feature>
<proteinExistence type="predicted"/>
<keyword evidence="3" id="KW-0418">Kinase</keyword>
<dbReference type="PANTHER" id="PTHR44329">
    <property type="entry name" value="SERINE/THREONINE-PROTEIN KINASE TNNI3K-RELATED"/>
    <property type="match status" value="1"/>
</dbReference>
<feature type="compositionally biased region" description="Low complexity" evidence="1">
    <location>
        <begin position="525"/>
        <end position="537"/>
    </location>
</feature>
<name>A0A167NB70_CALVF</name>
<dbReference type="Proteomes" id="UP000076738">
    <property type="component" value="Unassembled WGS sequence"/>
</dbReference>
<protein>
    <submittedName>
        <fullName evidence="3">Kinase-like protein</fullName>
    </submittedName>
</protein>
<gene>
    <name evidence="3" type="ORF">CALVIDRAFT_71518</name>
</gene>
<evidence type="ECO:0000313" key="4">
    <source>
        <dbReference type="Proteomes" id="UP000076738"/>
    </source>
</evidence>
<evidence type="ECO:0000259" key="2">
    <source>
        <dbReference type="PROSITE" id="PS50011"/>
    </source>
</evidence>
<sequence length="557" mass="60948">MFPRALRVDDPLPLRAEQHVAGGSFGDVYKLPSASLLLGMRVGGGAIAVKLPRSSVRDRRKVLCRAIREALTWSLLSHENIIPLHGVGADLASQRLCLLSQWMPQGNIRQYLSQHPDADRQQFMQGIARGLTYLHELVPPIVHGDLKGNNVLISPSLQPLLSDFGLSTSLSLEQGRGEAGSSSYVGGNARWAPPERLTPEEYGLTMRTCVTLGGDVFSLLRTFLEILTDAPPFAECANDYYVIQRVMARFPPARPASPEVTDRLWELMSFAWSQGPFDRPTAREVLDYLSLSRLHTPGPALASLPSFRKREAALYNEQQRAKELETIQRRQRRRLHQHAKKTKRERTYYVVNEDVMLKQVPRNAGGRVKGPRSMRPAGAKPAATPAKAVAASSMPVNASAKAVAASSKPVATSAKAIAPSSKPVTVDTGRKTPRRQKSAGRASPEQARPLLHLVTDLSSMTISGRADKSPDIRSPRPRAWRYSTLPPPSASAGYPATPPYTPVDGRGVRPALQTQPVPLKVSRRPALLTPPTTPQTGAGPGFDWTSLLASVWEEEEE</sequence>
<dbReference type="Gene3D" id="1.10.510.10">
    <property type="entry name" value="Transferase(Phosphotransferase) domain 1"/>
    <property type="match status" value="1"/>
</dbReference>
<dbReference type="SUPFAM" id="SSF56112">
    <property type="entry name" value="Protein kinase-like (PK-like)"/>
    <property type="match status" value="1"/>
</dbReference>
<dbReference type="PANTHER" id="PTHR44329:SF214">
    <property type="entry name" value="PROTEIN KINASE DOMAIN-CONTAINING PROTEIN"/>
    <property type="match status" value="1"/>
</dbReference>
<dbReference type="AlphaFoldDB" id="A0A167NB70"/>
<dbReference type="InterPro" id="IPR000719">
    <property type="entry name" value="Prot_kinase_dom"/>
</dbReference>
<dbReference type="STRING" id="1330018.A0A167NB70"/>
<dbReference type="InterPro" id="IPR008271">
    <property type="entry name" value="Ser/Thr_kinase_AS"/>
</dbReference>
<accession>A0A167NB70</accession>
<keyword evidence="3" id="KW-0808">Transferase</keyword>
<reference evidence="3 4" key="1">
    <citation type="journal article" date="2016" name="Mol. Biol. Evol.">
        <title>Comparative Genomics of Early-Diverging Mushroom-Forming Fungi Provides Insights into the Origins of Lignocellulose Decay Capabilities.</title>
        <authorList>
            <person name="Nagy L.G."/>
            <person name="Riley R."/>
            <person name="Tritt A."/>
            <person name="Adam C."/>
            <person name="Daum C."/>
            <person name="Floudas D."/>
            <person name="Sun H."/>
            <person name="Yadav J.S."/>
            <person name="Pangilinan J."/>
            <person name="Larsson K.H."/>
            <person name="Matsuura K."/>
            <person name="Barry K."/>
            <person name="Labutti K."/>
            <person name="Kuo R."/>
            <person name="Ohm R.A."/>
            <person name="Bhattacharya S.S."/>
            <person name="Shirouzu T."/>
            <person name="Yoshinaga Y."/>
            <person name="Martin F.M."/>
            <person name="Grigoriev I.V."/>
            <person name="Hibbett D.S."/>
        </authorList>
    </citation>
    <scope>NUCLEOTIDE SEQUENCE [LARGE SCALE GENOMIC DNA]</scope>
    <source>
        <strain evidence="3 4">TUFC12733</strain>
    </source>
</reference>
<feature type="compositionally biased region" description="Low complexity" evidence="1">
    <location>
        <begin position="407"/>
        <end position="416"/>
    </location>
</feature>
<dbReference type="GO" id="GO:0004674">
    <property type="term" value="F:protein serine/threonine kinase activity"/>
    <property type="evidence" value="ECO:0007669"/>
    <property type="project" value="TreeGrafter"/>
</dbReference>
<dbReference type="SMART" id="SM00220">
    <property type="entry name" value="S_TKc"/>
    <property type="match status" value="1"/>
</dbReference>